<protein>
    <recommendedName>
        <fullName evidence="3">Peptidase M20 dimerisation domain-containing protein</fullName>
    </recommendedName>
</protein>
<dbReference type="Gene3D" id="3.40.630.10">
    <property type="entry name" value="Zn peptidases"/>
    <property type="match status" value="1"/>
</dbReference>
<name>A0A2V1GRG2_9GAMM</name>
<keyword evidence="2" id="KW-1185">Reference proteome</keyword>
<dbReference type="EMBL" id="QDDL01000006">
    <property type="protein sequence ID" value="PVZ67591.1"/>
    <property type="molecule type" value="Genomic_DNA"/>
</dbReference>
<gene>
    <name evidence="1" type="ORF">DC094_14220</name>
</gene>
<dbReference type="SUPFAM" id="SSF53187">
    <property type="entry name" value="Zn-dependent exopeptidases"/>
    <property type="match status" value="1"/>
</dbReference>
<organism evidence="1 2">
    <name type="scientific">Pelagibaculum spongiae</name>
    <dbReference type="NCBI Taxonomy" id="2080658"/>
    <lineage>
        <taxon>Bacteria</taxon>
        <taxon>Pseudomonadati</taxon>
        <taxon>Pseudomonadota</taxon>
        <taxon>Gammaproteobacteria</taxon>
        <taxon>Oceanospirillales</taxon>
        <taxon>Pelagibaculum</taxon>
    </lineage>
</organism>
<dbReference type="RefSeq" id="WP_116687787.1">
    <property type="nucleotide sequence ID" value="NZ_CAWNYD010000006.1"/>
</dbReference>
<proteinExistence type="predicted"/>
<evidence type="ECO:0000313" key="1">
    <source>
        <dbReference type="EMBL" id="PVZ67591.1"/>
    </source>
</evidence>
<accession>A0A2V1GRG2</accession>
<reference evidence="1 2" key="1">
    <citation type="submission" date="2018-04" db="EMBL/GenBank/DDBJ databases">
        <title>Thalassorhabdus spongiae gen. nov., sp. nov., isolated from a marine sponge in South-West Iceland.</title>
        <authorList>
            <person name="Knobloch S."/>
            <person name="Daussin A."/>
            <person name="Johannsson R."/>
            <person name="Marteinsson V.T."/>
        </authorList>
    </citation>
    <scope>NUCLEOTIDE SEQUENCE [LARGE SCALE GENOMIC DNA]</scope>
    <source>
        <strain evidence="1 2">Hp12</strain>
    </source>
</reference>
<evidence type="ECO:0008006" key="3">
    <source>
        <dbReference type="Google" id="ProtNLM"/>
    </source>
</evidence>
<evidence type="ECO:0000313" key="2">
    <source>
        <dbReference type="Proteomes" id="UP000244906"/>
    </source>
</evidence>
<comment type="caution">
    <text evidence="1">The sequence shown here is derived from an EMBL/GenBank/DDBJ whole genome shotgun (WGS) entry which is preliminary data.</text>
</comment>
<sequence length="70" mass="7859">MHIEQGPILEDKKKSLAVVNSIFDLKMPAGMLFVPSINGRSHCFEEDTHHQDLIVSVEALTETCCHLLLK</sequence>
<dbReference type="Proteomes" id="UP000244906">
    <property type="component" value="Unassembled WGS sequence"/>
</dbReference>
<dbReference type="AlphaFoldDB" id="A0A2V1GRG2"/>
<dbReference type="OrthoDB" id="9808195at2"/>